<feature type="non-terminal residue" evidence="2">
    <location>
        <position position="41"/>
    </location>
</feature>
<name>A0A8S3GQS8_9BILA</name>
<dbReference type="EMBL" id="CAJOBJ010317424">
    <property type="protein sequence ID" value="CAF5169617.1"/>
    <property type="molecule type" value="Genomic_DNA"/>
</dbReference>
<proteinExistence type="predicted"/>
<reference evidence="2" key="1">
    <citation type="submission" date="2021-02" db="EMBL/GenBank/DDBJ databases">
        <authorList>
            <person name="Nowell W R."/>
        </authorList>
    </citation>
    <scope>NUCLEOTIDE SEQUENCE</scope>
</reference>
<organism evidence="2 3">
    <name type="scientific">Rotaria magnacalcarata</name>
    <dbReference type="NCBI Taxonomy" id="392030"/>
    <lineage>
        <taxon>Eukaryota</taxon>
        <taxon>Metazoa</taxon>
        <taxon>Spiralia</taxon>
        <taxon>Gnathifera</taxon>
        <taxon>Rotifera</taxon>
        <taxon>Eurotatoria</taxon>
        <taxon>Bdelloidea</taxon>
        <taxon>Philodinida</taxon>
        <taxon>Philodinidae</taxon>
        <taxon>Rotaria</taxon>
    </lineage>
</organism>
<evidence type="ECO:0000313" key="2">
    <source>
        <dbReference type="EMBL" id="CAF5169617.1"/>
    </source>
</evidence>
<sequence>GPDYMFDQQDPGEVQLVASIQQENQNELPLNAADIARQTRH</sequence>
<feature type="non-terminal residue" evidence="2">
    <location>
        <position position="1"/>
    </location>
</feature>
<evidence type="ECO:0000313" key="3">
    <source>
        <dbReference type="Proteomes" id="UP000681720"/>
    </source>
</evidence>
<protein>
    <submittedName>
        <fullName evidence="2">Uncharacterized protein</fullName>
    </submittedName>
</protein>
<dbReference type="EMBL" id="CAJOBH010218482">
    <property type="protein sequence ID" value="CAF5027249.1"/>
    <property type="molecule type" value="Genomic_DNA"/>
</dbReference>
<dbReference type="Proteomes" id="UP000681720">
    <property type="component" value="Unassembled WGS sequence"/>
</dbReference>
<accession>A0A8S3GQS8</accession>
<evidence type="ECO:0000313" key="1">
    <source>
        <dbReference type="EMBL" id="CAF5027249.1"/>
    </source>
</evidence>
<gene>
    <name evidence="1" type="ORF">BYL167_LOCUS56130</name>
    <name evidence="2" type="ORF">GIL414_LOCUS66687</name>
</gene>
<dbReference type="AlphaFoldDB" id="A0A8S3GQS8"/>
<comment type="caution">
    <text evidence="2">The sequence shown here is derived from an EMBL/GenBank/DDBJ whole genome shotgun (WGS) entry which is preliminary data.</text>
</comment>
<dbReference type="Proteomes" id="UP000681967">
    <property type="component" value="Unassembled WGS sequence"/>
</dbReference>